<feature type="transmembrane region" description="Helical" evidence="1">
    <location>
        <begin position="24"/>
        <end position="41"/>
    </location>
</feature>
<proteinExistence type="predicted"/>
<dbReference type="EMBL" id="UINC01093207">
    <property type="protein sequence ID" value="SVC47447.1"/>
    <property type="molecule type" value="Genomic_DNA"/>
</dbReference>
<keyword evidence="1" id="KW-0472">Membrane</keyword>
<evidence type="ECO:0000256" key="1">
    <source>
        <dbReference type="SAM" id="Phobius"/>
    </source>
</evidence>
<protein>
    <submittedName>
        <fullName evidence="2">Uncharacterized protein</fullName>
    </submittedName>
</protein>
<name>A0A382MI74_9ZZZZ</name>
<gene>
    <name evidence="2" type="ORF">METZ01_LOCUS300301</name>
</gene>
<accession>A0A382MI74</accession>
<sequence>LDFGWDGPFDVVRDLDLAIPKSGAGMWTYVEANLMIVMYLFRHRLARRARWRVASERFGAESWYDRIGARRLTHFDEPHPISGEPISKIIYELSPDEYVAFLARAGVDLYQESDTYELPWRKLFAR</sequence>
<evidence type="ECO:0000313" key="2">
    <source>
        <dbReference type="EMBL" id="SVC47447.1"/>
    </source>
</evidence>
<dbReference type="AlphaFoldDB" id="A0A382MI74"/>
<reference evidence="2" key="1">
    <citation type="submission" date="2018-05" db="EMBL/GenBank/DDBJ databases">
        <authorList>
            <person name="Lanie J.A."/>
            <person name="Ng W.-L."/>
            <person name="Kazmierczak K.M."/>
            <person name="Andrzejewski T.M."/>
            <person name="Davidsen T.M."/>
            <person name="Wayne K.J."/>
            <person name="Tettelin H."/>
            <person name="Glass J.I."/>
            <person name="Rusch D."/>
            <person name="Podicherti R."/>
            <person name="Tsui H.-C.T."/>
            <person name="Winkler M.E."/>
        </authorList>
    </citation>
    <scope>NUCLEOTIDE SEQUENCE</scope>
</reference>
<keyword evidence="1" id="KW-0812">Transmembrane</keyword>
<organism evidence="2">
    <name type="scientific">marine metagenome</name>
    <dbReference type="NCBI Taxonomy" id="408172"/>
    <lineage>
        <taxon>unclassified sequences</taxon>
        <taxon>metagenomes</taxon>
        <taxon>ecological metagenomes</taxon>
    </lineage>
</organism>
<keyword evidence="1" id="KW-1133">Transmembrane helix</keyword>
<feature type="non-terminal residue" evidence="2">
    <location>
        <position position="1"/>
    </location>
</feature>